<evidence type="ECO:0000256" key="4">
    <source>
        <dbReference type="ARBA" id="ARBA00022729"/>
    </source>
</evidence>
<dbReference type="InterPro" id="IPR006129">
    <property type="entry name" value="AdhesinB"/>
</dbReference>
<comment type="similarity">
    <text evidence="5">Belongs to the bacterial solute-binding protein 9 family.</text>
</comment>
<evidence type="ECO:0000256" key="2">
    <source>
        <dbReference type="ARBA" id="ARBA00022448"/>
    </source>
</evidence>
<keyword evidence="4 6" id="KW-0732">Signal</keyword>
<dbReference type="SUPFAM" id="SSF53807">
    <property type="entry name" value="Helical backbone' metal receptor"/>
    <property type="match status" value="1"/>
</dbReference>
<evidence type="ECO:0000313" key="8">
    <source>
        <dbReference type="Proteomes" id="UP000278804"/>
    </source>
</evidence>
<dbReference type="PRINTS" id="PR00690">
    <property type="entry name" value="ADHESNFAMILY"/>
</dbReference>
<gene>
    <name evidence="7" type="ORF">EEI45_01425</name>
</gene>
<dbReference type="GO" id="GO:0046872">
    <property type="term" value="F:metal ion binding"/>
    <property type="evidence" value="ECO:0007669"/>
    <property type="project" value="UniProtKB-KW"/>
</dbReference>
<dbReference type="GO" id="GO:0030313">
    <property type="term" value="C:cell envelope"/>
    <property type="evidence" value="ECO:0007669"/>
    <property type="project" value="UniProtKB-SubCell"/>
</dbReference>
<dbReference type="PRINTS" id="PR00691">
    <property type="entry name" value="ADHESINB"/>
</dbReference>
<organism evidence="7 8">
    <name type="scientific">Erysipelothrix piscisicarius</name>
    <dbReference type="NCBI Taxonomy" id="2485784"/>
    <lineage>
        <taxon>Bacteria</taxon>
        <taxon>Bacillati</taxon>
        <taxon>Bacillota</taxon>
        <taxon>Erysipelotrichia</taxon>
        <taxon>Erysipelotrichales</taxon>
        <taxon>Erysipelotrichaceae</taxon>
        <taxon>Erysipelothrix</taxon>
    </lineage>
</organism>
<evidence type="ECO:0000256" key="6">
    <source>
        <dbReference type="SAM" id="SignalP"/>
    </source>
</evidence>
<dbReference type="InterPro" id="IPR006128">
    <property type="entry name" value="Lipoprotein_PsaA-like"/>
</dbReference>
<dbReference type="Pfam" id="PF01297">
    <property type="entry name" value="ZnuA"/>
    <property type="match status" value="1"/>
</dbReference>
<dbReference type="KEGG" id="eri:EEI45_01425"/>
<dbReference type="GO" id="GO:0007155">
    <property type="term" value="P:cell adhesion"/>
    <property type="evidence" value="ECO:0007669"/>
    <property type="project" value="InterPro"/>
</dbReference>
<dbReference type="PANTHER" id="PTHR42953:SF1">
    <property type="entry name" value="METAL-BINDING PROTEIN HI_0362-RELATED"/>
    <property type="match status" value="1"/>
</dbReference>
<keyword evidence="3" id="KW-0479">Metal-binding</keyword>
<sequence length="304" mass="33304">MKKILAVLLVSLLVLTGCKSAPDKPSTEKEGKLNVVATTTMIKDLVEIIGGDKVTVNGMMVAGVDPHLYKAKPSDVKAIQEADVVAFNGVHLEAKLDDVLSGLEGSGKNIIKLEDALVPSDIINDEEQGGHDPHIWFDVNLWKKSAQHVADKLSAFDAENKDYYQNNATEYVSELSDMDTYIKNRIAEIPEQQLVLVTAHDAFAYFGRYFGVHVEAIQGISTQSEAGIADINKVSDLIVDRKIKAIYTESSVPKKTIESLQAAVKDRGFDVSIGGEIYSDSLKEDASYIETYKINVDTIVDNLK</sequence>
<dbReference type="AlphaFoldDB" id="A0A3Q8S6P3"/>
<keyword evidence="8" id="KW-1185">Reference proteome</keyword>
<keyword evidence="2 5" id="KW-0813">Transport</keyword>
<dbReference type="Gene3D" id="3.40.50.1980">
    <property type="entry name" value="Nitrogenase molybdenum iron protein domain"/>
    <property type="match status" value="2"/>
</dbReference>
<protein>
    <submittedName>
        <fullName evidence="7">Manganese transporter</fullName>
    </submittedName>
</protein>
<feature type="chain" id="PRO_5038412509" evidence="6">
    <location>
        <begin position="22"/>
        <end position="304"/>
    </location>
</feature>
<feature type="signal peptide" evidence="6">
    <location>
        <begin position="1"/>
        <end position="21"/>
    </location>
</feature>
<evidence type="ECO:0000313" key="7">
    <source>
        <dbReference type="EMBL" id="AZK43629.1"/>
    </source>
</evidence>
<name>A0A3Q8S6P3_9FIRM</name>
<dbReference type="GO" id="GO:0030001">
    <property type="term" value="P:metal ion transport"/>
    <property type="evidence" value="ECO:0007669"/>
    <property type="project" value="InterPro"/>
</dbReference>
<comment type="subcellular location">
    <subcellularLocation>
        <location evidence="1">Cell envelope</location>
    </subcellularLocation>
</comment>
<dbReference type="EMBL" id="CP034234">
    <property type="protein sequence ID" value="AZK43629.1"/>
    <property type="molecule type" value="Genomic_DNA"/>
</dbReference>
<accession>A0A3Q8S6P3</accession>
<dbReference type="Proteomes" id="UP000278804">
    <property type="component" value="Chromosome"/>
</dbReference>
<evidence type="ECO:0000256" key="5">
    <source>
        <dbReference type="RuleBase" id="RU003512"/>
    </source>
</evidence>
<dbReference type="RefSeq" id="WP_125163847.1">
    <property type="nucleotide sequence ID" value="NZ_CP034234.1"/>
</dbReference>
<dbReference type="PANTHER" id="PTHR42953">
    <property type="entry name" value="HIGH-AFFINITY ZINC UPTAKE SYSTEM PROTEIN ZNUA-RELATED"/>
    <property type="match status" value="1"/>
</dbReference>
<reference evidence="7 8" key="1">
    <citation type="journal article" date="2020" name="Int. J. Syst. Evol. Microbiol.">
        <title>Description of Erysipelothrix piscisicarius sp. nov., an emergent fish pathogen, and assessment of virulence using a tiger barb (Puntigrus tetrazona) infection model.</title>
        <authorList>
            <person name="Pomaranski E.K."/>
            <person name="Griffin M.J."/>
            <person name="Camus A.C."/>
            <person name="Armwood A.R."/>
            <person name="Shelley J."/>
            <person name="Waldbieser G.C."/>
            <person name="LaFrentz B.R."/>
            <person name="Garcia J.C."/>
            <person name="Yanong R."/>
            <person name="Soto E."/>
        </authorList>
    </citation>
    <scope>NUCLEOTIDE SEQUENCE [LARGE SCALE GENOMIC DNA]</scope>
    <source>
        <strain evidence="7 8">15TAL0474</strain>
    </source>
</reference>
<dbReference type="PROSITE" id="PS51257">
    <property type="entry name" value="PROKAR_LIPOPROTEIN"/>
    <property type="match status" value="1"/>
</dbReference>
<evidence type="ECO:0000256" key="1">
    <source>
        <dbReference type="ARBA" id="ARBA00004196"/>
    </source>
</evidence>
<dbReference type="InterPro" id="IPR050492">
    <property type="entry name" value="Bact_metal-bind_prot9"/>
</dbReference>
<evidence type="ECO:0000256" key="3">
    <source>
        <dbReference type="ARBA" id="ARBA00022723"/>
    </source>
</evidence>
<dbReference type="InterPro" id="IPR006127">
    <property type="entry name" value="ZnuA-like"/>
</dbReference>
<proteinExistence type="inferred from homology"/>